<proteinExistence type="predicted"/>
<keyword evidence="1" id="KW-1185">Reference proteome</keyword>
<organism evidence="1 2">
    <name type="scientific">Cephus cinctus</name>
    <name type="common">Wheat stem sawfly</name>
    <dbReference type="NCBI Taxonomy" id="211228"/>
    <lineage>
        <taxon>Eukaryota</taxon>
        <taxon>Metazoa</taxon>
        <taxon>Ecdysozoa</taxon>
        <taxon>Arthropoda</taxon>
        <taxon>Hexapoda</taxon>
        <taxon>Insecta</taxon>
        <taxon>Pterygota</taxon>
        <taxon>Neoptera</taxon>
        <taxon>Endopterygota</taxon>
        <taxon>Hymenoptera</taxon>
        <taxon>Cephoidea</taxon>
        <taxon>Cephidae</taxon>
        <taxon>Cephus</taxon>
    </lineage>
</organism>
<protein>
    <submittedName>
        <fullName evidence="2">Uncharacterized protein LOC107274596</fullName>
    </submittedName>
</protein>
<reference evidence="2" key="1">
    <citation type="submission" date="2025-08" db="UniProtKB">
        <authorList>
            <consortium name="RefSeq"/>
        </authorList>
    </citation>
    <scope>IDENTIFICATION</scope>
</reference>
<dbReference type="RefSeq" id="XP_015609346.1">
    <property type="nucleotide sequence ID" value="XM_015753860.1"/>
</dbReference>
<dbReference type="GeneID" id="107274596"/>
<accession>A0AAJ7CG23</accession>
<dbReference type="AlphaFoldDB" id="A0AAJ7CG23"/>
<evidence type="ECO:0000313" key="1">
    <source>
        <dbReference type="Proteomes" id="UP000694920"/>
    </source>
</evidence>
<gene>
    <name evidence="2" type="primary">LOC107274596</name>
</gene>
<sequence length="202" mass="22674">MRYLGLTLDSHWSFRAHFEGLGPRVEGAAAVMARLLPNLGGPREEVRRLYVGVVRSMILYGSPIWAGELTAGRRSWAKVEGVQRRLAVRIVRGYRTISARAALVLARVMPFDLQAKMEARVYWKIREGCGGSGGDPLPEQEIRALRLQARQDTLAEWRRGLEESSSHRTVGAILTNWDGWLGRGWGRLSFRLTQVLTGNGCF</sequence>
<evidence type="ECO:0000313" key="2">
    <source>
        <dbReference type="RefSeq" id="XP_015609346.1"/>
    </source>
</evidence>
<dbReference type="KEGG" id="ccin:107274596"/>
<dbReference type="Proteomes" id="UP000694920">
    <property type="component" value="Unplaced"/>
</dbReference>
<name>A0AAJ7CG23_CEPCN</name>
<feature type="non-terminal residue" evidence="2">
    <location>
        <position position="202"/>
    </location>
</feature>